<reference evidence="2" key="2">
    <citation type="submission" date="2019-11" db="UniProtKB">
        <authorList>
            <consortium name="WormBaseParasite"/>
        </authorList>
    </citation>
    <scope>IDENTIFICATION</scope>
    <source>
        <strain evidence="2">Puerto Rican</strain>
    </source>
</reference>
<sequence>MNCKQTIFTDSNHKYHHYIRQISTIQTNKRKLTTGEYGIAFVLDAYIVDINVYNVNVISNILIISQFA</sequence>
<protein>
    <submittedName>
        <fullName evidence="2">Uncharacterized protein</fullName>
    </submittedName>
</protein>
<dbReference type="Proteomes" id="UP000008854">
    <property type="component" value="Unassembled WGS sequence"/>
</dbReference>
<accession>A0A5K4F523</accession>
<dbReference type="InParanoid" id="A0A5K4F523"/>
<dbReference type="AlphaFoldDB" id="A0A5K4F523"/>
<dbReference type="WBParaSite" id="Smp_301610.1">
    <property type="protein sequence ID" value="Smp_301610.1"/>
    <property type="gene ID" value="Smp_301610"/>
</dbReference>
<organism evidence="1 2">
    <name type="scientific">Schistosoma mansoni</name>
    <name type="common">Blood fluke</name>
    <dbReference type="NCBI Taxonomy" id="6183"/>
    <lineage>
        <taxon>Eukaryota</taxon>
        <taxon>Metazoa</taxon>
        <taxon>Spiralia</taxon>
        <taxon>Lophotrochozoa</taxon>
        <taxon>Platyhelminthes</taxon>
        <taxon>Trematoda</taxon>
        <taxon>Digenea</taxon>
        <taxon>Strigeidida</taxon>
        <taxon>Schistosomatoidea</taxon>
        <taxon>Schistosomatidae</taxon>
        <taxon>Schistosoma</taxon>
    </lineage>
</organism>
<proteinExistence type="predicted"/>
<evidence type="ECO:0000313" key="2">
    <source>
        <dbReference type="WBParaSite" id="Smp_301610.1"/>
    </source>
</evidence>
<evidence type="ECO:0000313" key="1">
    <source>
        <dbReference type="Proteomes" id="UP000008854"/>
    </source>
</evidence>
<name>A0A5K4F523_SCHMA</name>
<reference evidence="1" key="1">
    <citation type="journal article" date="2012" name="PLoS Negl. Trop. Dis.">
        <title>A systematically improved high quality genome and transcriptome of the human blood fluke Schistosoma mansoni.</title>
        <authorList>
            <person name="Protasio A.V."/>
            <person name="Tsai I.J."/>
            <person name="Babbage A."/>
            <person name="Nichol S."/>
            <person name="Hunt M."/>
            <person name="Aslett M.A."/>
            <person name="De Silva N."/>
            <person name="Velarde G.S."/>
            <person name="Anderson T.J."/>
            <person name="Clark R.C."/>
            <person name="Davidson C."/>
            <person name="Dillon G.P."/>
            <person name="Holroyd N.E."/>
            <person name="LoVerde P.T."/>
            <person name="Lloyd C."/>
            <person name="McQuillan J."/>
            <person name="Oliveira G."/>
            <person name="Otto T.D."/>
            <person name="Parker-Manuel S.J."/>
            <person name="Quail M.A."/>
            <person name="Wilson R.A."/>
            <person name="Zerlotini A."/>
            <person name="Dunne D.W."/>
            <person name="Berriman M."/>
        </authorList>
    </citation>
    <scope>NUCLEOTIDE SEQUENCE [LARGE SCALE GENOMIC DNA]</scope>
    <source>
        <strain evidence="1">Puerto Rican</strain>
    </source>
</reference>
<keyword evidence="1" id="KW-1185">Reference proteome</keyword>